<keyword evidence="3" id="KW-1185">Reference proteome</keyword>
<name>A0A838L7T5_9SPHN</name>
<dbReference type="Proteomes" id="UP000570166">
    <property type="component" value="Unassembled WGS sequence"/>
</dbReference>
<dbReference type="RefSeq" id="WP_160365713.1">
    <property type="nucleotide sequence ID" value="NZ_JACEIB010000006.1"/>
</dbReference>
<dbReference type="AlphaFoldDB" id="A0A838L7T5"/>
<feature type="coiled-coil region" evidence="1">
    <location>
        <begin position="81"/>
        <end position="110"/>
    </location>
</feature>
<gene>
    <name evidence="2" type="ORF">HZF05_08840</name>
</gene>
<comment type="caution">
    <text evidence="2">The sequence shown here is derived from an EMBL/GenBank/DDBJ whole genome shotgun (WGS) entry which is preliminary data.</text>
</comment>
<reference evidence="2 3" key="1">
    <citation type="submission" date="2020-07" db="EMBL/GenBank/DDBJ databases">
        <authorList>
            <person name="Sun Q."/>
        </authorList>
    </citation>
    <scope>NUCLEOTIDE SEQUENCE [LARGE SCALE GENOMIC DNA]</scope>
    <source>
        <strain evidence="2 3">CGMCC 1.13654</strain>
    </source>
</reference>
<keyword evidence="1" id="KW-0175">Coiled coil</keyword>
<evidence type="ECO:0000256" key="1">
    <source>
        <dbReference type="SAM" id="Coils"/>
    </source>
</evidence>
<evidence type="ECO:0000313" key="3">
    <source>
        <dbReference type="Proteomes" id="UP000570166"/>
    </source>
</evidence>
<sequence>MSGARQIVRLREARLTGASQALVIAREETKAAERAKCAAEEQADRRRSAMIDTRDRLATDLEHAPTLLALLDRRRFDYAVAHSAVNDAAEEQRQREAAEAERRAALIRAQARRDALVEHVAGIERRATRRQEEKVELDALDARRVS</sequence>
<evidence type="ECO:0000313" key="2">
    <source>
        <dbReference type="EMBL" id="MBA2934206.1"/>
    </source>
</evidence>
<evidence type="ECO:0008006" key="4">
    <source>
        <dbReference type="Google" id="ProtNLM"/>
    </source>
</evidence>
<proteinExistence type="predicted"/>
<dbReference type="EMBL" id="JACEIB010000006">
    <property type="protein sequence ID" value="MBA2934206.1"/>
    <property type="molecule type" value="Genomic_DNA"/>
</dbReference>
<protein>
    <recommendedName>
        <fullName evidence="4">Flagellar FliJ protein</fullName>
    </recommendedName>
</protein>
<organism evidence="2 3">
    <name type="scientific">Sphingomonas chungangi</name>
    <dbReference type="NCBI Taxonomy" id="2683589"/>
    <lineage>
        <taxon>Bacteria</taxon>
        <taxon>Pseudomonadati</taxon>
        <taxon>Pseudomonadota</taxon>
        <taxon>Alphaproteobacteria</taxon>
        <taxon>Sphingomonadales</taxon>
        <taxon>Sphingomonadaceae</taxon>
        <taxon>Sphingomonas</taxon>
    </lineage>
</organism>
<accession>A0A838L7T5</accession>